<reference evidence="1" key="1">
    <citation type="submission" date="2016-03" db="EMBL/GenBank/DDBJ databases">
        <authorList>
            <person name="Ploux O."/>
        </authorList>
    </citation>
    <scope>NUCLEOTIDE SEQUENCE</scope>
    <source>
        <strain evidence="1">UC10</strain>
    </source>
</reference>
<dbReference type="EMBL" id="FLQS01000036">
    <property type="protein sequence ID" value="SBS77300.1"/>
    <property type="molecule type" value="Genomic_DNA"/>
</dbReference>
<gene>
    <name evidence="1" type="ORF">MHPYR_410010</name>
</gene>
<evidence type="ECO:0000313" key="1">
    <source>
        <dbReference type="EMBL" id="SBS77300.1"/>
    </source>
</evidence>
<proteinExistence type="predicted"/>
<name>A0A1Y5PIP6_9MYCO</name>
<dbReference type="AlphaFoldDB" id="A0A1Y5PIP6"/>
<accession>A0A1Y5PIP6</accession>
<sequence>MKYSVVAQMIGVVGAIAAGALATVGLASVPPEVRPKGPRCSGGNGVGCYL</sequence>
<protein>
    <submittedName>
        <fullName evidence="1">Uncharacterized protein</fullName>
    </submittedName>
</protein>
<organism evidence="1">
    <name type="scientific">uncultured Mycobacterium sp</name>
    <dbReference type="NCBI Taxonomy" id="171292"/>
    <lineage>
        <taxon>Bacteria</taxon>
        <taxon>Bacillati</taxon>
        <taxon>Actinomycetota</taxon>
        <taxon>Actinomycetes</taxon>
        <taxon>Mycobacteriales</taxon>
        <taxon>Mycobacteriaceae</taxon>
        <taxon>Mycobacterium</taxon>
        <taxon>environmental samples</taxon>
    </lineage>
</organism>